<feature type="region of interest" description="Disordered" evidence="10">
    <location>
        <begin position="288"/>
        <end position="313"/>
    </location>
</feature>
<feature type="repeat" description="Solcar" evidence="8">
    <location>
        <begin position="108"/>
        <end position="187"/>
    </location>
</feature>
<evidence type="ECO:0000256" key="10">
    <source>
        <dbReference type="SAM" id="MobiDB-lite"/>
    </source>
</evidence>
<keyword evidence="6 11" id="KW-1133">Transmembrane helix</keyword>
<sequence length="359" mass="38512">MENNRRKLFPAKVAAAAAAAVQLTFQEKMLAGAIARCVAQTVLHPIDVLRTRLQAKNVGSVFNASVFVKGIIPQITLAIPAGAIQFLAFESAKEKLTKLIPDEKFSQTRILLAGALGALVAASCRVPQEVLKQRIQAGIYPDMAVALRETVGKHGLGALYKGSVATISRDVPWNALSFMFHGQGKKIFKNSRGRDPANDENLAIAGVAGAIAAVIMTPIDVVKTRIMTQQAGSTVYKGVMSTFQTIVREEGAGTLMKGVIPRIVFLAPLAGITFSVYEAVAANIKKRKSQPPEPVAHDPRHHSSPSYASEENAGNLRRRKIALHFSKSPVKLAAFNSSRRGTSLGDYDSPSPFVFTLSA</sequence>
<keyword evidence="4 8" id="KW-0812">Transmembrane</keyword>
<evidence type="ECO:0000256" key="7">
    <source>
        <dbReference type="ARBA" id="ARBA00023136"/>
    </source>
</evidence>
<dbReference type="PANTHER" id="PTHR45667">
    <property type="entry name" value="S-ADENOSYLMETHIONINE MITOCHONDRIAL CARRIER PROTEIN"/>
    <property type="match status" value="1"/>
</dbReference>
<dbReference type="AlphaFoldDB" id="A0A2V3IU63"/>
<organism evidence="12 13">
    <name type="scientific">Gracilariopsis chorda</name>
    <dbReference type="NCBI Taxonomy" id="448386"/>
    <lineage>
        <taxon>Eukaryota</taxon>
        <taxon>Rhodophyta</taxon>
        <taxon>Florideophyceae</taxon>
        <taxon>Rhodymeniophycidae</taxon>
        <taxon>Gracilariales</taxon>
        <taxon>Gracilariaceae</taxon>
        <taxon>Gracilariopsis</taxon>
    </lineage>
</organism>
<dbReference type="InterPro" id="IPR002067">
    <property type="entry name" value="MCP"/>
</dbReference>
<evidence type="ECO:0000256" key="5">
    <source>
        <dbReference type="ARBA" id="ARBA00022737"/>
    </source>
</evidence>
<keyword evidence="3 9" id="KW-0813">Transport</keyword>
<accession>A0A2V3IU63</accession>
<dbReference type="GO" id="GO:0055085">
    <property type="term" value="P:transmembrane transport"/>
    <property type="evidence" value="ECO:0007669"/>
    <property type="project" value="InterPro"/>
</dbReference>
<keyword evidence="13" id="KW-1185">Reference proteome</keyword>
<evidence type="ECO:0000256" key="2">
    <source>
        <dbReference type="ARBA" id="ARBA00006375"/>
    </source>
</evidence>
<dbReference type="PRINTS" id="PR00926">
    <property type="entry name" value="MITOCARRIER"/>
</dbReference>
<keyword evidence="7 8" id="KW-0472">Membrane</keyword>
<evidence type="ECO:0000256" key="8">
    <source>
        <dbReference type="PROSITE-ProRule" id="PRU00282"/>
    </source>
</evidence>
<feature type="repeat" description="Solcar" evidence="8">
    <location>
        <begin position="23"/>
        <end position="95"/>
    </location>
</feature>
<protein>
    <submittedName>
        <fullName evidence="12">Putative S-adenosylmethionine carrier 2, chloroplastic</fullName>
    </submittedName>
</protein>
<evidence type="ECO:0000256" key="11">
    <source>
        <dbReference type="SAM" id="Phobius"/>
    </source>
</evidence>
<dbReference type="OrthoDB" id="448427at2759"/>
<evidence type="ECO:0000256" key="1">
    <source>
        <dbReference type="ARBA" id="ARBA00004141"/>
    </source>
</evidence>
<dbReference type="SUPFAM" id="SSF103506">
    <property type="entry name" value="Mitochondrial carrier"/>
    <property type="match status" value="1"/>
</dbReference>
<keyword evidence="5" id="KW-0677">Repeat</keyword>
<gene>
    <name evidence="12" type="ORF">BWQ96_04549</name>
</gene>
<dbReference type="EMBL" id="NBIV01000055">
    <property type="protein sequence ID" value="PXF45645.1"/>
    <property type="molecule type" value="Genomic_DNA"/>
</dbReference>
<feature type="transmembrane region" description="Helical" evidence="11">
    <location>
        <begin position="259"/>
        <end position="280"/>
    </location>
</feature>
<evidence type="ECO:0000256" key="3">
    <source>
        <dbReference type="ARBA" id="ARBA00022448"/>
    </source>
</evidence>
<dbReference type="Proteomes" id="UP000247409">
    <property type="component" value="Unassembled WGS sequence"/>
</dbReference>
<comment type="similarity">
    <text evidence="2 9">Belongs to the mitochondrial carrier (TC 2.A.29) family.</text>
</comment>
<reference evidence="12 13" key="1">
    <citation type="journal article" date="2018" name="Mol. Biol. Evol.">
        <title>Analysis of the draft genome of the red seaweed Gracilariopsis chorda provides insights into genome size evolution in Rhodophyta.</title>
        <authorList>
            <person name="Lee J."/>
            <person name="Yang E.C."/>
            <person name="Graf L."/>
            <person name="Yang J.H."/>
            <person name="Qiu H."/>
            <person name="Zel Zion U."/>
            <person name="Chan C.X."/>
            <person name="Stephens T.G."/>
            <person name="Weber A.P.M."/>
            <person name="Boo G.H."/>
            <person name="Boo S.M."/>
            <person name="Kim K.M."/>
            <person name="Shin Y."/>
            <person name="Jung M."/>
            <person name="Lee S.J."/>
            <person name="Yim H.S."/>
            <person name="Lee J.H."/>
            <person name="Bhattacharya D."/>
            <person name="Yoon H.S."/>
        </authorList>
    </citation>
    <scope>NUCLEOTIDE SEQUENCE [LARGE SCALE GENOMIC DNA]</scope>
    <source>
        <strain evidence="12 13">SKKU-2015</strain>
        <tissue evidence="12">Whole body</tissue>
    </source>
</reference>
<dbReference type="Gene3D" id="1.50.40.10">
    <property type="entry name" value="Mitochondrial carrier domain"/>
    <property type="match status" value="1"/>
</dbReference>
<dbReference type="Pfam" id="PF00153">
    <property type="entry name" value="Mito_carr"/>
    <property type="match status" value="3"/>
</dbReference>
<feature type="repeat" description="Solcar" evidence="8">
    <location>
        <begin position="200"/>
        <end position="283"/>
    </location>
</feature>
<evidence type="ECO:0000313" key="13">
    <source>
        <dbReference type="Proteomes" id="UP000247409"/>
    </source>
</evidence>
<evidence type="ECO:0000256" key="6">
    <source>
        <dbReference type="ARBA" id="ARBA00022989"/>
    </source>
</evidence>
<dbReference type="InterPro" id="IPR023395">
    <property type="entry name" value="MCP_dom_sf"/>
</dbReference>
<dbReference type="InterPro" id="IPR018108">
    <property type="entry name" value="MCP_transmembrane"/>
</dbReference>
<proteinExistence type="inferred from homology"/>
<comment type="caution">
    <text evidence="12">The sequence shown here is derived from an EMBL/GenBank/DDBJ whole genome shotgun (WGS) entry which is preliminary data.</text>
</comment>
<evidence type="ECO:0000256" key="9">
    <source>
        <dbReference type="RuleBase" id="RU000488"/>
    </source>
</evidence>
<evidence type="ECO:0000256" key="4">
    <source>
        <dbReference type="ARBA" id="ARBA00022692"/>
    </source>
</evidence>
<name>A0A2V3IU63_9FLOR</name>
<evidence type="ECO:0000313" key="12">
    <source>
        <dbReference type="EMBL" id="PXF45645.1"/>
    </source>
</evidence>
<feature type="transmembrane region" description="Helical" evidence="11">
    <location>
        <begin position="202"/>
        <end position="219"/>
    </location>
</feature>
<comment type="subcellular location">
    <subcellularLocation>
        <location evidence="1">Membrane</location>
        <topology evidence="1">Multi-pass membrane protein</topology>
    </subcellularLocation>
</comment>
<dbReference type="GO" id="GO:0016020">
    <property type="term" value="C:membrane"/>
    <property type="evidence" value="ECO:0007669"/>
    <property type="project" value="UniProtKB-SubCell"/>
</dbReference>
<dbReference type="PROSITE" id="PS50920">
    <property type="entry name" value="SOLCAR"/>
    <property type="match status" value="3"/>
</dbReference>